<feature type="region of interest" description="Disordered" evidence="1">
    <location>
        <begin position="56"/>
        <end position="152"/>
    </location>
</feature>
<feature type="compositionally biased region" description="Polar residues" evidence="1">
    <location>
        <begin position="83"/>
        <end position="99"/>
    </location>
</feature>
<protein>
    <submittedName>
        <fullName evidence="2">Uncharacterized protein</fullName>
    </submittedName>
</protein>
<evidence type="ECO:0000256" key="1">
    <source>
        <dbReference type="SAM" id="MobiDB-lite"/>
    </source>
</evidence>
<evidence type="ECO:0000313" key="3">
    <source>
        <dbReference type="Proteomes" id="UP000054196"/>
    </source>
</evidence>
<feature type="region of interest" description="Disordered" evidence="1">
    <location>
        <begin position="1"/>
        <end position="38"/>
    </location>
</feature>
<feature type="compositionally biased region" description="Basic and acidic residues" evidence="1">
    <location>
        <begin position="134"/>
        <end position="146"/>
    </location>
</feature>
<feature type="region of interest" description="Disordered" evidence="1">
    <location>
        <begin position="218"/>
        <end position="250"/>
    </location>
</feature>
<dbReference type="AlphaFoldDB" id="R7S532"/>
<dbReference type="RefSeq" id="XP_007388211.1">
    <property type="nucleotide sequence ID" value="XM_007388149.1"/>
</dbReference>
<dbReference type="HOGENOM" id="CLU_585432_0_0_1"/>
<gene>
    <name evidence="2" type="ORF">PUNSTDRAFT_138458</name>
</gene>
<name>R7S532_PUNST</name>
<feature type="compositionally biased region" description="Basic and acidic residues" evidence="1">
    <location>
        <begin position="22"/>
        <end position="38"/>
    </location>
</feature>
<dbReference type="KEGG" id="psq:PUNSTDRAFT_138458"/>
<organism evidence="2 3">
    <name type="scientific">Punctularia strigosozonata (strain HHB-11173)</name>
    <name type="common">White-rot fungus</name>
    <dbReference type="NCBI Taxonomy" id="741275"/>
    <lineage>
        <taxon>Eukaryota</taxon>
        <taxon>Fungi</taxon>
        <taxon>Dikarya</taxon>
        <taxon>Basidiomycota</taxon>
        <taxon>Agaricomycotina</taxon>
        <taxon>Agaricomycetes</taxon>
        <taxon>Corticiales</taxon>
        <taxon>Punctulariaceae</taxon>
        <taxon>Punctularia</taxon>
    </lineage>
</organism>
<reference evidence="3" key="1">
    <citation type="journal article" date="2012" name="Science">
        <title>The Paleozoic origin of enzymatic lignin decomposition reconstructed from 31 fungal genomes.</title>
        <authorList>
            <person name="Floudas D."/>
            <person name="Binder M."/>
            <person name="Riley R."/>
            <person name="Barry K."/>
            <person name="Blanchette R.A."/>
            <person name="Henrissat B."/>
            <person name="Martinez A.T."/>
            <person name="Otillar R."/>
            <person name="Spatafora J.W."/>
            <person name="Yadav J.S."/>
            <person name="Aerts A."/>
            <person name="Benoit I."/>
            <person name="Boyd A."/>
            <person name="Carlson A."/>
            <person name="Copeland A."/>
            <person name="Coutinho P.M."/>
            <person name="de Vries R.P."/>
            <person name="Ferreira P."/>
            <person name="Findley K."/>
            <person name="Foster B."/>
            <person name="Gaskell J."/>
            <person name="Glotzer D."/>
            <person name="Gorecki P."/>
            <person name="Heitman J."/>
            <person name="Hesse C."/>
            <person name="Hori C."/>
            <person name="Igarashi K."/>
            <person name="Jurgens J.A."/>
            <person name="Kallen N."/>
            <person name="Kersten P."/>
            <person name="Kohler A."/>
            <person name="Kuees U."/>
            <person name="Kumar T.K.A."/>
            <person name="Kuo A."/>
            <person name="LaButti K."/>
            <person name="Larrondo L.F."/>
            <person name="Lindquist E."/>
            <person name="Ling A."/>
            <person name="Lombard V."/>
            <person name="Lucas S."/>
            <person name="Lundell T."/>
            <person name="Martin R."/>
            <person name="McLaughlin D.J."/>
            <person name="Morgenstern I."/>
            <person name="Morin E."/>
            <person name="Murat C."/>
            <person name="Nagy L.G."/>
            <person name="Nolan M."/>
            <person name="Ohm R.A."/>
            <person name="Patyshakuliyeva A."/>
            <person name="Rokas A."/>
            <person name="Ruiz-Duenas F.J."/>
            <person name="Sabat G."/>
            <person name="Salamov A."/>
            <person name="Samejima M."/>
            <person name="Schmutz J."/>
            <person name="Slot J.C."/>
            <person name="St John F."/>
            <person name="Stenlid J."/>
            <person name="Sun H."/>
            <person name="Sun S."/>
            <person name="Syed K."/>
            <person name="Tsang A."/>
            <person name="Wiebenga A."/>
            <person name="Young D."/>
            <person name="Pisabarro A."/>
            <person name="Eastwood D.C."/>
            <person name="Martin F."/>
            <person name="Cullen D."/>
            <person name="Grigoriev I.V."/>
            <person name="Hibbett D.S."/>
        </authorList>
    </citation>
    <scope>NUCLEOTIDE SEQUENCE [LARGE SCALE GENOMIC DNA]</scope>
    <source>
        <strain evidence="3">HHB-11173 SS5</strain>
    </source>
</reference>
<proteinExistence type="predicted"/>
<sequence>MVRVSKVTRTSTRLSHSPAKLETAEDNARPVTRAEKQRASTLVEFGNAVLKLEATTSQPSLRSNHHGYNLRSTRKRTSEVSPHDSTNSVRRPQGLSTASGARPRTETASDGTIKITPAPRAAPKRKRPPSPSVLDERPTKGRRSSDEAQTTEIRARLALRREMRTMSNEASAVRDLVAHTEEAVIRTMARVRDLRKATRKLCKQAASFPVNTALEPDVIRDRSSAPARGTHRIQPPSPTQPADSRHNPLVITPDVTWPRYNDPERYSQDYSDAELASIYRTMLDGMPAVCICRPTTLQRRHFEHTKYNYPRPRFGVDQQGAPFQDWSVVPRGKNRRRRRLAKEDIVANELFLDQAAPDENVCVLPAPRRPRRPRAFSTAFTLQFRHIPTCVLDTMELWHVQNGRCLSCIAMAMRTFPPWIVEAHSPERVEEGNPIYVNQDRDEMIEWDEARKRWRHLVLDHYRWTPVQDLEERPVDNAADPLIVNGSSGRPVPRPCRIFYGCVLDTHY</sequence>
<accession>R7S532</accession>
<keyword evidence="3" id="KW-1185">Reference proteome</keyword>
<dbReference type="EMBL" id="JH687554">
    <property type="protein sequence ID" value="EIN04416.1"/>
    <property type="molecule type" value="Genomic_DNA"/>
</dbReference>
<dbReference type="Proteomes" id="UP000054196">
    <property type="component" value="Unassembled WGS sequence"/>
</dbReference>
<evidence type="ECO:0000313" key="2">
    <source>
        <dbReference type="EMBL" id="EIN04416.1"/>
    </source>
</evidence>
<dbReference type="GeneID" id="18880092"/>